<evidence type="ECO:0000313" key="2">
    <source>
        <dbReference type="EMBL" id="OGN10220.1"/>
    </source>
</evidence>
<comment type="caution">
    <text evidence="2">The sequence shown here is derived from an EMBL/GenBank/DDBJ whole genome shotgun (WGS) entry which is preliminary data.</text>
</comment>
<dbReference type="Pfam" id="PF13328">
    <property type="entry name" value="HD_4"/>
    <property type="match status" value="1"/>
</dbReference>
<feature type="domain" description="HD/PDEase" evidence="1">
    <location>
        <begin position="60"/>
        <end position="188"/>
    </location>
</feature>
<dbReference type="Gene3D" id="1.10.3210.10">
    <property type="entry name" value="Hypothetical protein af1432"/>
    <property type="match status" value="1"/>
</dbReference>
<dbReference type="SMART" id="SM00471">
    <property type="entry name" value="HDc"/>
    <property type="match status" value="1"/>
</dbReference>
<dbReference type="PANTHER" id="PTHR46246">
    <property type="entry name" value="GUANOSINE-3',5'-BIS(DIPHOSPHATE) 3'-PYROPHOSPHOHYDROLASE MESH1"/>
    <property type="match status" value="1"/>
</dbReference>
<name>A0A1F8FCD8_9BACT</name>
<organism evidence="2 3">
    <name type="scientific">Candidatus Yanofskybacteria bacterium RIFCSPHIGHO2_02_FULL_41_11</name>
    <dbReference type="NCBI Taxonomy" id="1802675"/>
    <lineage>
        <taxon>Bacteria</taxon>
        <taxon>Candidatus Yanofskyibacteriota</taxon>
    </lineage>
</organism>
<evidence type="ECO:0000259" key="1">
    <source>
        <dbReference type="SMART" id="SM00471"/>
    </source>
</evidence>
<dbReference type="Proteomes" id="UP000177167">
    <property type="component" value="Unassembled WGS sequence"/>
</dbReference>
<dbReference type="CDD" id="cd00077">
    <property type="entry name" value="HDc"/>
    <property type="match status" value="1"/>
</dbReference>
<reference evidence="2 3" key="1">
    <citation type="journal article" date="2016" name="Nat. Commun.">
        <title>Thousands of microbial genomes shed light on interconnected biogeochemical processes in an aquifer system.</title>
        <authorList>
            <person name="Anantharaman K."/>
            <person name="Brown C.T."/>
            <person name="Hug L.A."/>
            <person name="Sharon I."/>
            <person name="Castelle C.J."/>
            <person name="Probst A.J."/>
            <person name="Thomas B.C."/>
            <person name="Singh A."/>
            <person name="Wilkins M.J."/>
            <person name="Karaoz U."/>
            <person name="Brodie E.L."/>
            <person name="Williams K.H."/>
            <person name="Hubbard S.S."/>
            <person name="Banfield J.F."/>
        </authorList>
    </citation>
    <scope>NUCLEOTIDE SEQUENCE [LARGE SCALE GENOMIC DNA]</scope>
</reference>
<dbReference type="SUPFAM" id="SSF109604">
    <property type="entry name" value="HD-domain/PDEase-like"/>
    <property type="match status" value="1"/>
</dbReference>
<protein>
    <recommendedName>
        <fullName evidence="1">HD/PDEase domain-containing protein</fullName>
    </recommendedName>
</protein>
<dbReference type="InterPro" id="IPR003607">
    <property type="entry name" value="HD/PDEase_dom"/>
</dbReference>
<dbReference type="GO" id="GO:0008893">
    <property type="term" value="F:guanosine-3',5'-bis(diphosphate) 3'-diphosphatase activity"/>
    <property type="evidence" value="ECO:0007669"/>
    <property type="project" value="TreeGrafter"/>
</dbReference>
<sequence>MNDNIIHEFDEIQTEQDEKSIENHQTFVGRLKGFSEEEIFLVDFAYDLAKIGHVRQTRDTGERYFEHLRNVALILIDELKIHNYKMIIAALLHDSIEDTFIFGHATKETYSEWQKIAMHRLTKLFDWETAGMIINLTKPKIDGVEILDKHQAHTVYINNLAKSSNETILLKMCDRLHNLRSLRGCTKEKQERIAKETEEVYFALFNKVLDKYPSEGNYLISEMKKALAELANA</sequence>
<dbReference type="PANTHER" id="PTHR46246:SF1">
    <property type="entry name" value="GUANOSINE-3',5'-BIS(DIPHOSPHATE) 3'-PYROPHOSPHOHYDROLASE MESH1"/>
    <property type="match status" value="1"/>
</dbReference>
<proteinExistence type="predicted"/>
<gene>
    <name evidence="2" type="ORF">A3J46_05960</name>
</gene>
<dbReference type="EMBL" id="MGJP01000013">
    <property type="protein sequence ID" value="OGN10220.1"/>
    <property type="molecule type" value="Genomic_DNA"/>
</dbReference>
<dbReference type="AlphaFoldDB" id="A0A1F8FCD8"/>
<evidence type="ECO:0000313" key="3">
    <source>
        <dbReference type="Proteomes" id="UP000177167"/>
    </source>
</evidence>
<accession>A0A1F8FCD8</accession>
<dbReference type="InterPro" id="IPR052194">
    <property type="entry name" value="MESH1"/>
</dbReference>